<comment type="caution">
    <text evidence="7">The sequence shown here is derived from an EMBL/GenBank/DDBJ whole genome shotgun (WGS) entry which is preliminary data.</text>
</comment>
<dbReference type="PANTHER" id="PTHR11353">
    <property type="entry name" value="CHAPERONIN"/>
    <property type="match status" value="1"/>
</dbReference>
<proteinExistence type="inferred from homology"/>
<dbReference type="GO" id="GO:0140662">
    <property type="term" value="F:ATP-dependent protein folding chaperone"/>
    <property type="evidence" value="ECO:0007669"/>
    <property type="project" value="InterPro"/>
</dbReference>
<evidence type="ECO:0000313" key="7">
    <source>
        <dbReference type="EMBL" id="GCB79292.1"/>
    </source>
</evidence>
<dbReference type="GO" id="GO:0005524">
    <property type="term" value="F:ATP binding"/>
    <property type="evidence" value="ECO:0007669"/>
    <property type="project" value="UniProtKB-KW"/>
</dbReference>
<dbReference type="SUPFAM" id="SSF52029">
    <property type="entry name" value="GroEL apical domain-like"/>
    <property type="match status" value="1"/>
</dbReference>
<organism evidence="7 8">
    <name type="scientific">Scyliorhinus torazame</name>
    <name type="common">Cloudy catshark</name>
    <name type="synonym">Catulus torazame</name>
    <dbReference type="NCBI Taxonomy" id="75743"/>
    <lineage>
        <taxon>Eukaryota</taxon>
        <taxon>Metazoa</taxon>
        <taxon>Chordata</taxon>
        <taxon>Craniata</taxon>
        <taxon>Vertebrata</taxon>
        <taxon>Chondrichthyes</taxon>
        <taxon>Elasmobranchii</taxon>
        <taxon>Galeomorphii</taxon>
        <taxon>Galeoidea</taxon>
        <taxon>Carcharhiniformes</taxon>
        <taxon>Scyliorhinidae</taxon>
        <taxon>Scyliorhinus</taxon>
    </lineage>
</organism>
<protein>
    <submittedName>
        <fullName evidence="7">Uncharacterized protein</fullName>
    </submittedName>
</protein>
<dbReference type="GO" id="GO:0005737">
    <property type="term" value="C:cytoplasm"/>
    <property type="evidence" value="ECO:0007669"/>
    <property type="project" value="UniProtKB-SubCell"/>
</dbReference>
<gene>
    <name evidence="7" type="ORF">scyTo_0021280</name>
</gene>
<sequence length="164" mass="18364">EVNSGFFYKSADEREKFVQAERKFIEDRVNKIIALKRKVCGESNKGFVVINQKGVDPLSLDAFAKEDIVALRRAKRRNMERLTLACGGIAMNSVEDLTPDCLGHAGLVYEHTLGEEKFTFVEQCDNPRSVTLLLKGPNKHTLTQIKDAVRDGLRAVKNALEDGK</sequence>
<dbReference type="EMBL" id="BFAA01018575">
    <property type="protein sequence ID" value="GCB79292.1"/>
    <property type="molecule type" value="Genomic_DNA"/>
</dbReference>
<dbReference type="OrthoDB" id="10052040at2759"/>
<dbReference type="Proteomes" id="UP000288216">
    <property type="component" value="Unassembled WGS sequence"/>
</dbReference>
<dbReference type="Pfam" id="PF00118">
    <property type="entry name" value="Cpn60_TCP1"/>
    <property type="match status" value="1"/>
</dbReference>
<accession>A0A401Q1N7</accession>
<dbReference type="InterPro" id="IPR027409">
    <property type="entry name" value="GroEL-like_apical_dom_sf"/>
</dbReference>
<comment type="subcellular location">
    <subcellularLocation>
        <location evidence="1">Cytoplasm</location>
    </subcellularLocation>
</comment>
<reference evidence="7 8" key="1">
    <citation type="journal article" date="2018" name="Nat. Ecol. Evol.">
        <title>Shark genomes provide insights into elasmobranch evolution and the origin of vertebrates.</title>
        <authorList>
            <person name="Hara Y"/>
            <person name="Yamaguchi K"/>
            <person name="Onimaru K"/>
            <person name="Kadota M"/>
            <person name="Koyanagi M"/>
            <person name="Keeley SD"/>
            <person name="Tatsumi K"/>
            <person name="Tanaka K"/>
            <person name="Motone F"/>
            <person name="Kageyama Y"/>
            <person name="Nozu R"/>
            <person name="Adachi N"/>
            <person name="Nishimura O"/>
            <person name="Nakagawa R"/>
            <person name="Tanegashima C"/>
            <person name="Kiyatake I"/>
            <person name="Matsumoto R"/>
            <person name="Murakumo K"/>
            <person name="Nishida K"/>
            <person name="Terakita A"/>
            <person name="Kuratani S"/>
            <person name="Sato K"/>
            <person name="Hyodo S Kuraku.S."/>
        </authorList>
    </citation>
    <scope>NUCLEOTIDE SEQUENCE [LARGE SCALE GENOMIC DNA]</scope>
</reference>
<evidence type="ECO:0000256" key="2">
    <source>
        <dbReference type="ARBA" id="ARBA00008020"/>
    </source>
</evidence>
<keyword evidence="8" id="KW-1185">Reference proteome</keyword>
<dbReference type="FunFam" id="3.30.260.10:FF:000017">
    <property type="entry name" value="T-complex protein 1 subunit zeta"/>
    <property type="match status" value="1"/>
</dbReference>
<dbReference type="InterPro" id="IPR027410">
    <property type="entry name" value="TCP-1-like_intermed_sf"/>
</dbReference>
<dbReference type="InterPro" id="IPR002423">
    <property type="entry name" value="Cpn60/GroEL/TCP-1"/>
</dbReference>
<evidence type="ECO:0000256" key="4">
    <source>
        <dbReference type="ARBA" id="ARBA00022741"/>
    </source>
</evidence>
<keyword evidence="5" id="KW-0067">ATP-binding</keyword>
<keyword evidence="4" id="KW-0547">Nucleotide-binding</keyword>
<dbReference type="InterPro" id="IPR017998">
    <property type="entry name" value="Chaperone_TCP-1"/>
</dbReference>
<evidence type="ECO:0000256" key="5">
    <source>
        <dbReference type="ARBA" id="ARBA00022840"/>
    </source>
</evidence>
<dbReference type="Gene3D" id="3.30.260.10">
    <property type="entry name" value="TCP-1-like chaperonin intermediate domain"/>
    <property type="match status" value="1"/>
</dbReference>
<dbReference type="OMA" id="TVQGEQK"/>
<evidence type="ECO:0000313" key="8">
    <source>
        <dbReference type="Proteomes" id="UP000288216"/>
    </source>
</evidence>
<feature type="non-terminal residue" evidence="7">
    <location>
        <position position="1"/>
    </location>
</feature>
<dbReference type="Gene3D" id="3.50.7.10">
    <property type="entry name" value="GroEL"/>
    <property type="match status" value="1"/>
</dbReference>
<comment type="similarity">
    <text evidence="2">Belongs to the TCP-1 chaperonin family.</text>
</comment>
<keyword evidence="6" id="KW-0143">Chaperone</keyword>
<dbReference type="STRING" id="75743.A0A401Q1N7"/>
<keyword evidence="3" id="KW-0963">Cytoplasm</keyword>
<name>A0A401Q1N7_SCYTO</name>
<evidence type="ECO:0000256" key="3">
    <source>
        <dbReference type="ARBA" id="ARBA00022490"/>
    </source>
</evidence>
<dbReference type="SUPFAM" id="SSF54849">
    <property type="entry name" value="GroEL-intermediate domain like"/>
    <property type="match status" value="1"/>
</dbReference>
<evidence type="ECO:0000256" key="1">
    <source>
        <dbReference type="ARBA" id="ARBA00004496"/>
    </source>
</evidence>
<dbReference type="FunFam" id="3.50.7.10:FF:000004">
    <property type="entry name" value="T-complex protein 1 subunit zeta"/>
    <property type="match status" value="1"/>
</dbReference>
<evidence type="ECO:0000256" key="6">
    <source>
        <dbReference type="ARBA" id="ARBA00023186"/>
    </source>
</evidence>
<dbReference type="AlphaFoldDB" id="A0A401Q1N7"/>